<dbReference type="eggNOG" id="ENOG502SZZW">
    <property type="taxonomic scope" value="Eukaryota"/>
</dbReference>
<feature type="compositionally biased region" description="Pro residues" evidence="1">
    <location>
        <begin position="293"/>
        <end position="307"/>
    </location>
</feature>
<dbReference type="KEGG" id="pti:PHATRDRAFT_47927"/>
<feature type="region of interest" description="Disordered" evidence="1">
    <location>
        <begin position="478"/>
        <end position="498"/>
    </location>
</feature>
<organism evidence="2 3">
    <name type="scientific">Phaeodactylum tricornutum (strain CCAP 1055/1)</name>
    <dbReference type="NCBI Taxonomy" id="556484"/>
    <lineage>
        <taxon>Eukaryota</taxon>
        <taxon>Sar</taxon>
        <taxon>Stramenopiles</taxon>
        <taxon>Ochrophyta</taxon>
        <taxon>Bacillariophyta</taxon>
        <taxon>Bacillariophyceae</taxon>
        <taxon>Bacillariophycidae</taxon>
        <taxon>Naviculales</taxon>
        <taxon>Phaeodactylaceae</taxon>
        <taxon>Phaeodactylum</taxon>
    </lineage>
</organism>
<name>B7G5D6_PHATC</name>
<sequence>MTGSSDKQDPPVRTATASNTAQSKSTSNKSSIAKRSTTNQTLPPSHHTHRHPPPPFHAYSYPPPYAPSLNMFSSPHGMGYPPPPHAPPHPSSLPPHVPYHATAPVTGTAAPSRSTVDSYHTHSHKRPVPAAALSSPTPKKRPYRRTKRPKGYCDKSTITTTTEYRNSNSLNVYDAVLAESDDLLAAASEAQQLGRLKMASAYLLLLHARLVGLGKRFDKAETLPATDTAPSSLGDDHVDAHPDDQSVTVPDTPASVALPPLATTAEPMSQPTTPRSVPTTARSETSASTSRIPRPPTHPTPPHPLPSLQPALTSSTPSNPTLATPKTAAARQLASMLPNHIEMDQAMMEHLAKAAAELHAARSGRKRPDVIIAQSADVSEFLANTANQKGVANAATTIHGPLPSSSEATTTTNTGAASTGVAWSQKDVTALQTAVQDGKNPRQIASLTGRTEQQVKAYLRNQDAKARAAADLELPVADTTAPKKKGGRGRKPATTAMNTVPHASCDARSLLMGHLLETQKDNAIAQTPPSPSASTSAPAPIAPQPPMMQPFYGPFSGMYTPYGFMPSPHRPPQPKKSSSRTGSDVAPPILDKSEQ</sequence>
<reference evidence="3" key="2">
    <citation type="submission" date="2008-08" db="EMBL/GenBank/DDBJ databases">
        <authorList>
            <consortium name="Diatom Consortium"/>
            <person name="Grigoriev I."/>
            <person name="Grimwood J."/>
            <person name="Kuo A."/>
            <person name="Otillar R.P."/>
            <person name="Salamov A."/>
            <person name="Detter J.C."/>
            <person name="Lindquist E."/>
            <person name="Shapiro H."/>
            <person name="Lucas S."/>
            <person name="Glavina del Rio T."/>
            <person name="Pitluck S."/>
            <person name="Rokhsar D."/>
            <person name="Bowler C."/>
        </authorList>
    </citation>
    <scope>GENOME REANNOTATION</scope>
    <source>
        <strain evidence="3">CCAP 1055/1</strain>
    </source>
</reference>
<dbReference type="Proteomes" id="UP000000759">
    <property type="component" value="Chromosome 15"/>
</dbReference>
<dbReference type="InParanoid" id="B7G5D6"/>
<proteinExistence type="predicted"/>
<dbReference type="RefSeq" id="XP_002182229.1">
    <property type="nucleotide sequence ID" value="XM_002182193.1"/>
</dbReference>
<dbReference type="EMBL" id="CM000617">
    <property type="protein sequence ID" value="EEC46130.1"/>
    <property type="molecule type" value="Genomic_DNA"/>
</dbReference>
<feature type="compositionally biased region" description="Pro residues" evidence="1">
    <location>
        <begin position="80"/>
        <end position="97"/>
    </location>
</feature>
<feature type="region of interest" description="Disordered" evidence="1">
    <location>
        <begin position="1"/>
        <end position="155"/>
    </location>
</feature>
<feature type="compositionally biased region" description="Polar residues" evidence="1">
    <location>
        <begin position="15"/>
        <end position="42"/>
    </location>
</feature>
<feature type="compositionally biased region" description="Polar residues" evidence="1">
    <location>
        <begin position="311"/>
        <end position="324"/>
    </location>
</feature>
<feature type="compositionally biased region" description="Low complexity" evidence="1">
    <location>
        <begin position="404"/>
        <end position="418"/>
    </location>
</feature>
<feature type="compositionally biased region" description="Polar residues" evidence="1">
    <location>
        <begin position="266"/>
        <end position="278"/>
    </location>
</feature>
<gene>
    <name evidence="2" type="ORF">PHATRDRAFT_47927</name>
</gene>
<feature type="compositionally biased region" description="Basic residues" evidence="1">
    <location>
        <begin position="482"/>
        <end position="491"/>
    </location>
</feature>
<evidence type="ECO:0000256" key="1">
    <source>
        <dbReference type="SAM" id="MobiDB-lite"/>
    </source>
</evidence>
<dbReference type="HOGENOM" id="CLU_458916_0_0_1"/>
<feature type="compositionally biased region" description="Basic residues" evidence="1">
    <location>
        <begin position="138"/>
        <end position="150"/>
    </location>
</feature>
<protein>
    <submittedName>
        <fullName evidence="2">Uncharacterized protein</fullName>
    </submittedName>
</protein>
<feature type="region of interest" description="Disordered" evidence="1">
    <location>
        <begin position="524"/>
        <end position="595"/>
    </location>
</feature>
<dbReference type="PaxDb" id="2850-Phatr47927"/>
<feature type="region of interest" description="Disordered" evidence="1">
    <location>
        <begin position="225"/>
        <end position="327"/>
    </location>
</feature>
<feature type="compositionally biased region" description="Basic and acidic residues" evidence="1">
    <location>
        <begin position="234"/>
        <end position="244"/>
    </location>
</feature>
<keyword evidence="3" id="KW-1185">Reference proteome</keyword>
<feature type="compositionally biased region" description="Low complexity" evidence="1">
    <location>
        <begin position="524"/>
        <end position="539"/>
    </location>
</feature>
<reference evidence="2 3" key="1">
    <citation type="journal article" date="2008" name="Nature">
        <title>The Phaeodactylum genome reveals the evolutionary history of diatom genomes.</title>
        <authorList>
            <person name="Bowler C."/>
            <person name="Allen A.E."/>
            <person name="Badger J.H."/>
            <person name="Grimwood J."/>
            <person name="Jabbari K."/>
            <person name="Kuo A."/>
            <person name="Maheswari U."/>
            <person name="Martens C."/>
            <person name="Maumus F."/>
            <person name="Otillar R.P."/>
            <person name="Rayko E."/>
            <person name="Salamov A."/>
            <person name="Vandepoele K."/>
            <person name="Beszteri B."/>
            <person name="Gruber A."/>
            <person name="Heijde M."/>
            <person name="Katinka M."/>
            <person name="Mock T."/>
            <person name="Valentin K."/>
            <person name="Verret F."/>
            <person name="Berges J.A."/>
            <person name="Brownlee C."/>
            <person name="Cadoret J.P."/>
            <person name="Chiovitti A."/>
            <person name="Choi C.J."/>
            <person name="Coesel S."/>
            <person name="De Martino A."/>
            <person name="Detter J.C."/>
            <person name="Durkin C."/>
            <person name="Falciatore A."/>
            <person name="Fournet J."/>
            <person name="Haruta M."/>
            <person name="Huysman M.J."/>
            <person name="Jenkins B.D."/>
            <person name="Jiroutova K."/>
            <person name="Jorgensen R.E."/>
            <person name="Joubert Y."/>
            <person name="Kaplan A."/>
            <person name="Kroger N."/>
            <person name="Kroth P.G."/>
            <person name="La Roche J."/>
            <person name="Lindquist E."/>
            <person name="Lommer M."/>
            <person name="Martin-Jezequel V."/>
            <person name="Lopez P.J."/>
            <person name="Lucas S."/>
            <person name="Mangogna M."/>
            <person name="McGinnis K."/>
            <person name="Medlin L.K."/>
            <person name="Montsant A."/>
            <person name="Oudot-Le Secq M.P."/>
            <person name="Napoli C."/>
            <person name="Obornik M."/>
            <person name="Parker M.S."/>
            <person name="Petit J.L."/>
            <person name="Porcel B.M."/>
            <person name="Poulsen N."/>
            <person name="Robison M."/>
            <person name="Rychlewski L."/>
            <person name="Rynearson T.A."/>
            <person name="Schmutz J."/>
            <person name="Shapiro H."/>
            <person name="Siaut M."/>
            <person name="Stanley M."/>
            <person name="Sussman M.R."/>
            <person name="Taylor A.R."/>
            <person name="Vardi A."/>
            <person name="von Dassow P."/>
            <person name="Vyverman W."/>
            <person name="Willis A."/>
            <person name="Wyrwicz L.S."/>
            <person name="Rokhsar D.S."/>
            <person name="Weissenbach J."/>
            <person name="Armbrust E.V."/>
            <person name="Green B.R."/>
            <person name="Van de Peer Y."/>
            <person name="Grigoriev I.V."/>
        </authorList>
    </citation>
    <scope>NUCLEOTIDE SEQUENCE [LARGE SCALE GENOMIC DNA]</scope>
    <source>
        <strain evidence="2 3">CCAP 1055/1</strain>
    </source>
</reference>
<feature type="compositionally biased region" description="Low complexity" evidence="1">
    <location>
        <begin position="279"/>
        <end position="292"/>
    </location>
</feature>
<evidence type="ECO:0000313" key="2">
    <source>
        <dbReference type="EMBL" id="EEC46130.1"/>
    </source>
</evidence>
<feature type="region of interest" description="Disordered" evidence="1">
    <location>
        <begin position="397"/>
        <end position="418"/>
    </location>
</feature>
<feature type="compositionally biased region" description="Polar residues" evidence="1">
    <location>
        <begin position="109"/>
        <end position="118"/>
    </location>
</feature>
<dbReference type="AlphaFoldDB" id="B7G5D6"/>
<accession>B7G5D6</accession>
<feature type="compositionally biased region" description="Basic and acidic residues" evidence="1">
    <location>
        <begin position="1"/>
        <end position="10"/>
    </location>
</feature>
<dbReference type="GeneID" id="7203120"/>
<feature type="compositionally biased region" description="Pro residues" evidence="1">
    <location>
        <begin position="53"/>
        <end position="66"/>
    </location>
</feature>
<evidence type="ECO:0000313" key="3">
    <source>
        <dbReference type="Proteomes" id="UP000000759"/>
    </source>
</evidence>